<evidence type="ECO:0000256" key="2">
    <source>
        <dbReference type="ARBA" id="ARBA00007186"/>
    </source>
</evidence>
<dbReference type="InterPro" id="IPR013780">
    <property type="entry name" value="Glyco_hydro_b"/>
</dbReference>
<dbReference type="InterPro" id="IPR049046">
    <property type="entry name" value="Beta-AFase-like_GH127_middle"/>
</dbReference>
<dbReference type="PANTHER" id="PTHR43465:SF2">
    <property type="entry name" value="DUF1680 DOMAIN PROTEIN (AFU_ORTHOLOGUE AFUA_1G08910)"/>
    <property type="match status" value="1"/>
</dbReference>
<comment type="similarity">
    <text evidence="2">Belongs to the glycosyl hydrolase 51 family.</text>
</comment>
<dbReference type="OrthoDB" id="9757939at2"/>
<dbReference type="EMBL" id="QPMM01000013">
    <property type="protein sequence ID" value="RFS19524.1"/>
    <property type="molecule type" value="Genomic_DNA"/>
</dbReference>
<dbReference type="InterPro" id="IPR049049">
    <property type="entry name" value="Beta-AFase-like_GH127_C"/>
</dbReference>
<keyword evidence="4" id="KW-0378">Hydrolase</keyword>
<dbReference type="RefSeq" id="WP_116978178.1">
    <property type="nucleotide sequence ID" value="NZ_QPMM01000013.1"/>
</dbReference>
<dbReference type="GO" id="GO:0046373">
    <property type="term" value="P:L-arabinose metabolic process"/>
    <property type="evidence" value="ECO:0007669"/>
    <property type="project" value="InterPro"/>
</dbReference>
<dbReference type="Gene3D" id="2.60.40.1180">
    <property type="entry name" value="Golgi alpha-mannosidase II"/>
    <property type="match status" value="1"/>
</dbReference>
<dbReference type="GO" id="GO:0046556">
    <property type="term" value="F:alpha-L-arabinofuranosidase activity"/>
    <property type="evidence" value="ECO:0007669"/>
    <property type="project" value="UniProtKB-EC"/>
</dbReference>
<comment type="caution">
    <text evidence="6">The sequence shown here is derived from an EMBL/GenBank/DDBJ whole genome shotgun (WGS) entry which is preliminary data.</text>
</comment>
<sequence>MRRFPFPVLLILLVYAPKKLSAQEHAKYPVTRVPLQKVRVDDPFWSPNLKKWADITVTDVLNKFQGDYIPDRDDLIAEKNATGRTRDAFQNFDLVAQGKKNSGGSDGPPWYDGLIYETISGASDLLITHPSPSLEKRLDSCIRRIAAAQDADPDGYINTWTTLNHNNQRWGTNGGNDRWQHDVYNAGMLVEAGVHHYNATGKVNLLSVAVKMANYMCRVMGPAPKYNIMPAHAGPEEAFLELYQLFHTQPALKKKLNIHVSEDDYFLLSKYWIEMRGHYADADGSRLRTSFGSYNQDHLPVFQQKTIEGHAVRATLLGTAIAATAGLNSNSNYIQTADNYWNNMIGQRLFITGGQGAIANDEKFGDDYFLPESAYLETCAAVGAGFFSERMFELKATGKYIDEFERVLYNNILSGISIDGRHYNYENPLISINNQRWSWHSCPCCPPMFLKMMGALPSFIYATDSTGLYVNLFIGSTATTKIGNTQVAIKQQTAGPWTGKTKITLSTQNPSVFNLRIRIPGWANGKENPFDLYQSKTTDSVSLLVNGHKTAINLVNGYAAINRKWKTGDQIELIFSVKPRLVYPSAAIKTLEGKAAIAAGPLVYAIEDRDELEHPELNSNPDFNVEAVNSALGEINIIKSTFKVNGIAKTLTAIPFYSIGNRGKANHTVWFSVPHNNNITVEANNVLNTITPHLYGSNIEDVNHEIYGGFYEQRIFGESFEEPAVGVNFRDWKRYTGFWTSNGSEVDGIAIRPGRNTTRIMGPKKIRIGVEPDESAKLIYSPLILNNGTVSVELKFSGNGNGNGGLLLGVKKAGAGADNFIGYEISLARDGKKIVLGYHNNNFRLLKEVPVSVNPESWNQLSVTVQNENLNITLNNSAESVLTWKTDDITTLNGNIGIRTWQSDIDFRKAQINNKYIPLTVPEQQMVSYNWDAVVGQDVKASFAIDSAEAMNGKQSQIIEFIAGKGRAGIANRGLNRWGIAVQEYHELQGSLWMNYNSLKGPVTVALESNDGAITYATRELKPGKKGWQKYSFTFQPTKTDNNARFVIYLNGKGKCRIDQVRLASTASNTFHGLPVRKDIGEAIQQEGVKFLRYAGTMVNAPEYKFSKMLGPVDQRPPYAGHWNKYSTNGFGIEEFLQYCEAAEIVPVFTINIEESPEDVAYMIEYLNGNSQSAGGKQRMLNGHAAPYQVKNIEIGNEEVIFEGDDDQLYQHYIDRFLLLEESIHRKDPEIQLVNAAWWRPGSPNMERVFKALNGKAAYWDLHVDADQADSGNRTYKILKEMQDAFHSWDQRTTMKVAVFEENGGLHNLQRALGHATNLNAIRKMGDFVLTSTPANGLQADGQNDNSWDQGQIFFTPDKVWGQPPFYAQQMAASAHQPLLVKSAVNGSLDVTATRSEDGNKLVLHVVNTAKTSKTSELVIQQFMNRLPTVTVYTLKGQLADENTVDHPEKIKVQTRELKVSADEKLEFTFEPYSYTILEFSR</sequence>
<dbReference type="SUPFAM" id="SSF49785">
    <property type="entry name" value="Galactose-binding domain-like"/>
    <property type="match status" value="1"/>
</dbReference>
<name>A0A3E1Y4B0_9BACT</name>
<evidence type="ECO:0000256" key="1">
    <source>
        <dbReference type="ARBA" id="ARBA00001462"/>
    </source>
</evidence>
<dbReference type="InterPro" id="IPR010496">
    <property type="entry name" value="AL/BT2_dom"/>
</dbReference>
<dbReference type="SMART" id="SM00813">
    <property type="entry name" value="Alpha-L-AF_C"/>
    <property type="match status" value="1"/>
</dbReference>
<protein>
    <recommendedName>
        <fullName evidence="3">non-reducing end alpha-L-arabinofuranosidase</fullName>
        <ecNumber evidence="3">3.2.1.55</ecNumber>
    </recommendedName>
</protein>
<keyword evidence="7" id="KW-1185">Reference proteome</keyword>
<proteinExistence type="inferred from homology"/>
<gene>
    <name evidence="6" type="ORF">DVR12_23100</name>
</gene>
<dbReference type="EC" id="3.2.1.55" evidence="3"/>
<dbReference type="Gene3D" id="3.20.20.80">
    <property type="entry name" value="Glycosidases"/>
    <property type="match status" value="1"/>
</dbReference>
<dbReference type="Pfam" id="PF20737">
    <property type="entry name" value="Glyco_hydro127C"/>
    <property type="match status" value="1"/>
</dbReference>
<dbReference type="InterPro" id="IPR008928">
    <property type="entry name" value="6-hairpin_glycosidase_sf"/>
</dbReference>
<dbReference type="Pfam" id="PF06964">
    <property type="entry name" value="Alpha-L-AF_C"/>
    <property type="match status" value="1"/>
</dbReference>
<dbReference type="PANTHER" id="PTHR43465">
    <property type="entry name" value="DUF1680 DOMAIN PROTEIN (AFU_ORTHOLOGUE AFUA_1G08910)"/>
    <property type="match status" value="1"/>
</dbReference>
<evidence type="ECO:0000313" key="7">
    <source>
        <dbReference type="Proteomes" id="UP000260644"/>
    </source>
</evidence>
<dbReference type="InterPro" id="IPR012878">
    <property type="entry name" value="Beta-AFase-like_GH127_cat"/>
</dbReference>
<comment type="catalytic activity">
    <reaction evidence="1">
        <text>Hydrolysis of terminal non-reducing alpha-L-arabinofuranoside residues in alpha-L-arabinosides.</text>
        <dbReference type="EC" id="3.2.1.55"/>
    </reaction>
</comment>
<dbReference type="InterPro" id="IPR017853">
    <property type="entry name" value="GH"/>
</dbReference>
<dbReference type="SUPFAM" id="SSF48208">
    <property type="entry name" value="Six-hairpin glycosidases"/>
    <property type="match status" value="1"/>
</dbReference>
<dbReference type="InterPro" id="IPR008979">
    <property type="entry name" value="Galactose-bd-like_sf"/>
</dbReference>
<organism evidence="6 7">
    <name type="scientific">Chitinophaga silvatica</name>
    <dbReference type="NCBI Taxonomy" id="2282649"/>
    <lineage>
        <taxon>Bacteria</taxon>
        <taxon>Pseudomonadati</taxon>
        <taxon>Bacteroidota</taxon>
        <taxon>Chitinophagia</taxon>
        <taxon>Chitinophagales</taxon>
        <taxon>Chitinophagaceae</taxon>
        <taxon>Chitinophaga</taxon>
    </lineage>
</organism>
<dbReference type="Pfam" id="PF07944">
    <property type="entry name" value="Beta-AFase-like_GH127_cat"/>
    <property type="match status" value="1"/>
</dbReference>
<dbReference type="InterPro" id="IPR055235">
    <property type="entry name" value="ASD1_cat"/>
</dbReference>
<dbReference type="Pfam" id="PF06439">
    <property type="entry name" value="3keto-disac_hyd"/>
    <property type="match status" value="1"/>
</dbReference>
<dbReference type="Pfam" id="PF22848">
    <property type="entry name" value="ASD1_dom"/>
    <property type="match status" value="1"/>
</dbReference>
<evidence type="ECO:0000313" key="6">
    <source>
        <dbReference type="EMBL" id="RFS19524.1"/>
    </source>
</evidence>
<dbReference type="InterPro" id="IPR049174">
    <property type="entry name" value="Beta-AFase-like"/>
</dbReference>
<reference evidence="6 7" key="1">
    <citation type="submission" date="2018-07" db="EMBL/GenBank/DDBJ databases">
        <title>Chitinophaga K2CV101002-2 sp. nov., isolated from a monsoon evergreen broad-leaved forest soil.</title>
        <authorList>
            <person name="Lv Y."/>
        </authorList>
    </citation>
    <scope>NUCLEOTIDE SEQUENCE [LARGE SCALE GENOMIC DNA]</scope>
    <source>
        <strain evidence="6 7">GDMCC 1.1288</strain>
    </source>
</reference>
<evidence type="ECO:0000256" key="4">
    <source>
        <dbReference type="ARBA" id="ARBA00022801"/>
    </source>
</evidence>
<accession>A0A3E1Y4B0</accession>
<dbReference type="Proteomes" id="UP000260644">
    <property type="component" value="Unassembled WGS sequence"/>
</dbReference>
<dbReference type="InterPro" id="IPR010720">
    <property type="entry name" value="Alpha-L-AF_C"/>
</dbReference>
<dbReference type="Gene3D" id="2.60.120.560">
    <property type="entry name" value="Exo-inulinase, domain 1"/>
    <property type="match status" value="1"/>
</dbReference>
<evidence type="ECO:0000259" key="5">
    <source>
        <dbReference type="SMART" id="SM00813"/>
    </source>
</evidence>
<feature type="domain" description="Alpha-L-arabinofuranosidase C-terminal" evidence="5">
    <location>
        <begin position="1301"/>
        <end position="1474"/>
    </location>
</feature>
<evidence type="ECO:0000256" key="3">
    <source>
        <dbReference type="ARBA" id="ARBA00012670"/>
    </source>
</evidence>
<dbReference type="SUPFAM" id="SSF51445">
    <property type="entry name" value="(Trans)glycosidases"/>
    <property type="match status" value="1"/>
</dbReference>
<dbReference type="SUPFAM" id="SSF51011">
    <property type="entry name" value="Glycosyl hydrolase domain"/>
    <property type="match status" value="1"/>
</dbReference>
<dbReference type="Pfam" id="PF20736">
    <property type="entry name" value="Glyco_hydro127M"/>
    <property type="match status" value="1"/>
</dbReference>